<evidence type="ECO:0000313" key="10">
    <source>
        <dbReference type="Proteomes" id="UP000053660"/>
    </source>
</evidence>
<feature type="transmembrane region" description="Helical" evidence="6">
    <location>
        <begin position="148"/>
        <end position="167"/>
    </location>
</feature>
<dbReference type="GO" id="GO:0015149">
    <property type="term" value="F:hexose transmembrane transporter activity"/>
    <property type="evidence" value="ECO:0007669"/>
    <property type="project" value="TreeGrafter"/>
</dbReference>
<evidence type="ECO:0000313" key="9">
    <source>
        <dbReference type="EMBL" id="KHJ82024.1"/>
    </source>
</evidence>
<sequence>MTGALAFSIFSVILGSFQFGYHTGCVNAPGEMITAWFQDSHKNLFGSEMDKGAADLAWSVAVSVFAFGGMFGGLVSGRLADKAGRRGGLLYSNFFAFIAAALMSLAKPLGVYPMMILGRLFIGFYCGLTCIVPMYLSECSPVNLRGILGSLHQFIATIAILVSQVSMELALYH</sequence>
<evidence type="ECO:0000256" key="3">
    <source>
        <dbReference type="ARBA" id="ARBA00022692"/>
    </source>
</evidence>
<dbReference type="Proteomes" id="UP000053660">
    <property type="component" value="Unassembled WGS sequence"/>
</dbReference>
<keyword evidence="4 6" id="KW-1133">Transmembrane helix</keyword>
<dbReference type="InterPro" id="IPR020846">
    <property type="entry name" value="MFS_dom"/>
</dbReference>
<evidence type="ECO:0000256" key="4">
    <source>
        <dbReference type="ARBA" id="ARBA00022989"/>
    </source>
</evidence>
<evidence type="ECO:0000256" key="7">
    <source>
        <dbReference type="SAM" id="SignalP"/>
    </source>
</evidence>
<dbReference type="InterPro" id="IPR045263">
    <property type="entry name" value="GLUT"/>
</dbReference>
<dbReference type="GO" id="GO:0016020">
    <property type="term" value="C:membrane"/>
    <property type="evidence" value="ECO:0007669"/>
    <property type="project" value="UniProtKB-SubCell"/>
</dbReference>
<comment type="subcellular location">
    <subcellularLocation>
        <location evidence="1">Membrane</location>
        <topology evidence="1">Multi-pass membrane protein</topology>
    </subcellularLocation>
</comment>
<dbReference type="InterPro" id="IPR005829">
    <property type="entry name" value="Sugar_transporter_CS"/>
</dbReference>
<name>A0A0B1SAT1_OESDE</name>
<accession>A0A0B1SAT1</accession>
<feature type="domain" description="Major facilitator superfamily (MFS) profile" evidence="8">
    <location>
        <begin position="8"/>
        <end position="173"/>
    </location>
</feature>
<keyword evidence="7" id="KW-0732">Signal</keyword>
<evidence type="ECO:0000256" key="1">
    <source>
        <dbReference type="ARBA" id="ARBA00004141"/>
    </source>
</evidence>
<keyword evidence="5 6" id="KW-0472">Membrane</keyword>
<evidence type="ECO:0000256" key="5">
    <source>
        <dbReference type="ARBA" id="ARBA00023136"/>
    </source>
</evidence>
<dbReference type="PROSITE" id="PS00216">
    <property type="entry name" value="SUGAR_TRANSPORT_1"/>
    <property type="match status" value="1"/>
</dbReference>
<evidence type="ECO:0000256" key="6">
    <source>
        <dbReference type="SAM" id="Phobius"/>
    </source>
</evidence>
<reference evidence="9 10" key="1">
    <citation type="submission" date="2014-03" db="EMBL/GenBank/DDBJ databases">
        <title>Draft genome of the hookworm Oesophagostomum dentatum.</title>
        <authorList>
            <person name="Mitreva M."/>
        </authorList>
    </citation>
    <scope>NUCLEOTIDE SEQUENCE [LARGE SCALE GENOMIC DNA]</scope>
    <source>
        <strain evidence="9 10">OD-Hann</strain>
    </source>
</reference>
<dbReference type="InterPro" id="IPR005828">
    <property type="entry name" value="MFS_sugar_transport-like"/>
</dbReference>
<feature type="transmembrane region" description="Helical" evidence="6">
    <location>
        <begin position="56"/>
        <end position="76"/>
    </location>
</feature>
<dbReference type="PROSITE" id="PS50850">
    <property type="entry name" value="MFS"/>
    <property type="match status" value="1"/>
</dbReference>
<feature type="transmembrane region" description="Helical" evidence="6">
    <location>
        <begin position="88"/>
        <end position="106"/>
    </location>
</feature>
<proteinExistence type="predicted"/>
<keyword evidence="2" id="KW-0813">Transport</keyword>
<dbReference type="AlphaFoldDB" id="A0A0B1SAT1"/>
<dbReference type="InterPro" id="IPR036259">
    <property type="entry name" value="MFS_trans_sf"/>
</dbReference>
<dbReference type="PANTHER" id="PTHR23503">
    <property type="entry name" value="SOLUTE CARRIER FAMILY 2"/>
    <property type="match status" value="1"/>
</dbReference>
<protein>
    <recommendedName>
        <fullName evidence="8">Major facilitator superfamily (MFS) profile domain-containing protein</fullName>
    </recommendedName>
</protein>
<keyword evidence="3 6" id="KW-0812">Transmembrane</keyword>
<dbReference type="PANTHER" id="PTHR23503:SF8">
    <property type="entry name" value="FACILITATED GLUCOSE TRANSPORTER PROTEIN 1"/>
    <property type="match status" value="1"/>
</dbReference>
<dbReference type="Pfam" id="PF00083">
    <property type="entry name" value="Sugar_tr"/>
    <property type="match status" value="1"/>
</dbReference>
<dbReference type="Gene3D" id="1.20.1250.20">
    <property type="entry name" value="MFS general substrate transporter like domains"/>
    <property type="match status" value="1"/>
</dbReference>
<feature type="transmembrane region" description="Helical" evidence="6">
    <location>
        <begin position="112"/>
        <end position="136"/>
    </location>
</feature>
<feature type="signal peptide" evidence="7">
    <location>
        <begin position="1"/>
        <end position="15"/>
    </location>
</feature>
<dbReference type="OrthoDB" id="4540492at2759"/>
<organism evidence="9 10">
    <name type="scientific">Oesophagostomum dentatum</name>
    <name type="common">Nodular worm</name>
    <dbReference type="NCBI Taxonomy" id="61180"/>
    <lineage>
        <taxon>Eukaryota</taxon>
        <taxon>Metazoa</taxon>
        <taxon>Ecdysozoa</taxon>
        <taxon>Nematoda</taxon>
        <taxon>Chromadorea</taxon>
        <taxon>Rhabditida</taxon>
        <taxon>Rhabditina</taxon>
        <taxon>Rhabditomorpha</taxon>
        <taxon>Strongyloidea</taxon>
        <taxon>Strongylidae</taxon>
        <taxon>Oesophagostomum</taxon>
    </lineage>
</organism>
<keyword evidence="10" id="KW-1185">Reference proteome</keyword>
<evidence type="ECO:0000259" key="8">
    <source>
        <dbReference type="PROSITE" id="PS50850"/>
    </source>
</evidence>
<gene>
    <name evidence="9" type="ORF">OESDEN_18285</name>
</gene>
<evidence type="ECO:0000256" key="2">
    <source>
        <dbReference type="ARBA" id="ARBA00022448"/>
    </source>
</evidence>
<feature type="chain" id="PRO_5013062541" description="Major facilitator superfamily (MFS) profile domain-containing protein" evidence="7">
    <location>
        <begin position="16"/>
        <end position="173"/>
    </location>
</feature>
<dbReference type="EMBL" id="KN582910">
    <property type="protein sequence ID" value="KHJ82024.1"/>
    <property type="molecule type" value="Genomic_DNA"/>
</dbReference>
<dbReference type="SUPFAM" id="SSF103473">
    <property type="entry name" value="MFS general substrate transporter"/>
    <property type="match status" value="1"/>
</dbReference>